<dbReference type="GO" id="GO:0008745">
    <property type="term" value="F:N-acetylmuramoyl-L-alanine amidase activity"/>
    <property type="evidence" value="ECO:0007669"/>
    <property type="project" value="InterPro"/>
</dbReference>
<dbReference type="PANTHER" id="PTHR30404:SF0">
    <property type="entry name" value="N-ACETYLMURAMOYL-L-ALANINE AMIDASE AMIC"/>
    <property type="match status" value="1"/>
</dbReference>
<dbReference type="GO" id="GO:0009253">
    <property type="term" value="P:peptidoglycan catabolic process"/>
    <property type="evidence" value="ECO:0007669"/>
    <property type="project" value="InterPro"/>
</dbReference>
<evidence type="ECO:0000259" key="3">
    <source>
        <dbReference type="SMART" id="SM00646"/>
    </source>
</evidence>
<dbReference type="CDD" id="cd02696">
    <property type="entry name" value="MurNAc-LAA"/>
    <property type="match status" value="1"/>
</dbReference>
<gene>
    <name evidence="4" type="ORF">LX24_01664</name>
</gene>
<reference evidence="4 5" key="1">
    <citation type="submission" date="2019-07" db="EMBL/GenBank/DDBJ databases">
        <title>Genomic Encyclopedia of Type Strains, Phase I: the one thousand microbial genomes (KMG-I) project.</title>
        <authorList>
            <person name="Kyrpides N."/>
        </authorList>
    </citation>
    <scope>NUCLEOTIDE SEQUENCE [LARGE SCALE GENOMIC DNA]</scope>
    <source>
        <strain evidence="4 5">DSM 6562</strain>
    </source>
</reference>
<proteinExistence type="predicted"/>
<comment type="caution">
    <text evidence="4">The sequence shown here is derived from an EMBL/GenBank/DDBJ whole genome shotgun (WGS) entry which is preliminary data.</text>
</comment>
<dbReference type="SUPFAM" id="SSF53187">
    <property type="entry name" value="Zn-dependent exopeptidases"/>
    <property type="match status" value="1"/>
</dbReference>
<organism evidence="4 5">
    <name type="scientific">Desulfallas thermosapovorans DSM 6562</name>
    <dbReference type="NCBI Taxonomy" id="1121431"/>
    <lineage>
        <taxon>Bacteria</taxon>
        <taxon>Bacillati</taxon>
        <taxon>Bacillota</taxon>
        <taxon>Clostridia</taxon>
        <taxon>Eubacteriales</taxon>
        <taxon>Desulfallaceae</taxon>
        <taxon>Desulfallas</taxon>
    </lineage>
</organism>
<dbReference type="InterPro" id="IPR021731">
    <property type="entry name" value="AMIN_dom"/>
</dbReference>
<dbReference type="InterPro" id="IPR050695">
    <property type="entry name" value="N-acetylmuramoyl_amidase_3"/>
</dbReference>
<name>A0A5S4ZR61_9FIRM</name>
<dbReference type="SUPFAM" id="SSF55383">
    <property type="entry name" value="Copper amine oxidase, domain N"/>
    <property type="match status" value="1"/>
</dbReference>
<feature type="region of interest" description="Disordered" evidence="2">
    <location>
        <begin position="255"/>
        <end position="313"/>
    </location>
</feature>
<dbReference type="Proteomes" id="UP000323166">
    <property type="component" value="Unassembled WGS sequence"/>
</dbReference>
<dbReference type="Gene3D" id="3.40.630.40">
    <property type="entry name" value="Zn-dependent exopeptidases"/>
    <property type="match status" value="1"/>
</dbReference>
<dbReference type="InterPro" id="IPR012854">
    <property type="entry name" value="Cu_amine_oxidase-like_N"/>
</dbReference>
<evidence type="ECO:0000313" key="5">
    <source>
        <dbReference type="Proteomes" id="UP000323166"/>
    </source>
</evidence>
<dbReference type="Pfam" id="PF07833">
    <property type="entry name" value="Cu_amine_oxidN1"/>
    <property type="match status" value="1"/>
</dbReference>
<accession>A0A5S4ZR61</accession>
<keyword evidence="1" id="KW-0378">Hydrolase</keyword>
<dbReference type="InterPro" id="IPR002508">
    <property type="entry name" value="MurNAc-LAA_cat"/>
</dbReference>
<dbReference type="GO" id="GO:0030288">
    <property type="term" value="C:outer membrane-bounded periplasmic space"/>
    <property type="evidence" value="ECO:0007669"/>
    <property type="project" value="TreeGrafter"/>
</dbReference>
<dbReference type="Pfam" id="PF11741">
    <property type="entry name" value="AMIN"/>
    <property type="match status" value="1"/>
</dbReference>
<evidence type="ECO:0000256" key="2">
    <source>
        <dbReference type="SAM" id="MobiDB-lite"/>
    </source>
</evidence>
<dbReference type="AlphaFoldDB" id="A0A5S4ZR61"/>
<feature type="compositionally biased region" description="Gly residues" evidence="2">
    <location>
        <begin position="261"/>
        <end position="284"/>
    </location>
</feature>
<sequence length="483" mass="53103">MRYKKLILTIFTLVAFWLLQIHQAFAGGNIFVYVDDKQVEFDARPIIETSSNRTLVPFRQIFEALGAEVWYDNNVKSAFGHKGDLTIELPVNQKVAYKNNSKIQLDVATQVVNGRTMVPLRFIGESLGCRVDARNIPAGLRVDIAWMDSGQPDNFRSLEEIKTTANDLELVLELKVEDGENKIFQLGNPDRLVIDLRNTTNRASEMIKLDDPVVSSIRTGQMDSTTRVVLDLNDEINYRVEKSEGSLIIKINHPAVEPGEGDAGPSGPGGQAGPGEAGEPGLPGGLDEKTEPVDPAGQSGPPAPEVDDNLIILDPGHGGKDVGAIGYSGKYEKDLVFNITSQLKTALENEGYNVILTRTDDSYVSLEERVNIADRTNAFAFISIHANSATNSAVEGVEVFKFYGSDPRLAQNVLNSILRQTGQVNRKVKEAGFYVIKNTLMPAILIETGFISNPREEAFLWDPQNQEAIVRGIVNGIMDYQGR</sequence>
<dbReference type="Gene3D" id="3.30.457.10">
    <property type="entry name" value="Copper amine oxidase-like, N-terminal domain"/>
    <property type="match status" value="1"/>
</dbReference>
<dbReference type="PANTHER" id="PTHR30404">
    <property type="entry name" value="N-ACETYLMURAMOYL-L-ALANINE AMIDASE"/>
    <property type="match status" value="1"/>
</dbReference>
<dbReference type="EMBL" id="VNHM01000008">
    <property type="protein sequence ID" value="TYO95314.1"/>
    <property type="molecule type" value="Genomic_DNA"/>
</dbReference>
<feature type="domain" description="MurNAc-LAA" evidence="3">
    <location>
        <begin position="370"/>
        <end position="478"/>
    </location>
</feature>
<protein>
    <submittedName>
        <fullName evidence="4">N-acetylmuramoyl-L-alanine amidase</fullName>
    </submittedName>
</protein>
<dbReference type="InterPro" id="IPR036582">
    <property type="entry name" value="Mao_N_sf"/>
</dbReference>
<dbReference type="Pfam" id="PF01520">
    <property type="entry name" value="Amidase_3"/>
    <property type="match status" value="1"/>
</dbReference>
<keyword evidence="5" id="KW-1185">Reference proteome</keyword>
<dbReference type="SMART" id="SM00646">
    <property type="entry name" value="Ami_3"/>
    <property type="match status" value="1"/>
</dbReference>
<evidence type="ECO:0000313" key="4">
    <source>
        <dbReference type="EMBL" id="TYO95314.1"/>
    </source>
</evidence>
<evidence type="ECO:0000256" key="1">
    <source>
        <dbReference type="ARBA" id="ARBA00022801"/>
    </source>
</evidence>
<dbReference type="Gene3D" id="2.60.40.3500">
    <property type="match status" value="1"/>
</dbReference>